<evidence type="ECO:0000313" key="3">
    <source>
        <dbReference type="Proteomes" id="UP001172728"/>
    </source>
</evidence>
<dbReference type="SUPFAM" id="SSF53335">
    <property type="entry name" value="S-adenosyl-L-methionine-dependent methyltransferases"/>
    <property type="match status" value="1"/>
</dbReference>
<reference evidence="2" key="1">
    <citation type="submission" date="2023-06" db="EMBL/GenBank/DDBJ databases">
        <title>Sysu t00192.</title>
        <authorList>
            <person name="Gao L."/>
            <person name="Fang B.-Z."/>
            <person name="Li W.-J."/>
        </authorList>
    </citation>
    <scope>NUCLEOTIDE SEQUENCE</scope>
    <source>
        <strain evidence="2">SYSU T00192</strain>
    </source>
</reference>
<evidence type="ECO:0000259" key="1">
    <source>
        <dbReference type="Pfam" id="PF08242"/>
    </source>
</evidence>
<protein>
    <submittedName>
        <fullName evidence="2">Class I SAM-dependent methyltransferase</fullName>
        <ecNumber evidence="2">2.1.-.-</ecNumber>
    </submittedName>
</protein>
<dbReference type="Proteomes" id="UP001172728">
    <property type="component" value="Unassembled WGS sequence"/>
</dbReference>
<accession>A0ABT8G7C9</accession>
<organism evidence="2 3">
    <name type="scientific">Demequina litoralis</name>
    <dbReference type="NCBI Taxonomy" id="3051660"/>
    <lineage>
        <taxon>Bacteria</taxon>
        <taxon>Bacillati</taxon>
        <taxon>Actinomycetota</taxon>
        <taxon>Actinomycetes</taxon>
        <taxon>Micrococcales</taxon>
        <taxon>Demequinaceae</taxon>
        <taxon>Demequina</taxon>
    </lineage>
</organism>
<dbReference type="GO" id="GO:0032259">
    <property type="term" value="P:methylation"/>
    <property type="evidence" value="ECO:0007669"/>
    <property type="project" value="UniProtKB-KW"/>
</dbReference>
<dbReference type="CDD" id="cd02440">
    <property type="entry name" value="AdoMet_MTases"/>
    <property type="match status" value="1"/>
</dbReference>
<name>A0ABT8G7C9_9MICO</name>
<gene>
    <name evidence="2" type="ORF">QQX09_04125</name>
</gene>
<proteinExistence type="predicted"/>
<dbReference type="Pfam" id="PF08242">
    <property type="entry name" value="Methyltransf_12"/>
    <property type="match status" value="1"/>
</dbReference>
<dbReference type="PANTHER" id="PTHR43464">
    <property type="entry name" value="METHYLTRANSFERASE"/>
    <property type="match status" value="1"/>
</dbReference>
<feature type="domain" description="Methyltransferase type 12" evidence="1">
    <location>
        <begin position="75"/>
        <end position="174"/>
    </location>
</feature>
<dbReference type="Gene3D" id="3.40.50.150">
    <property type="entry name" value="Vaccinia Virus protein VP39"/>
    <property type="match status" value="1"/>
</dbReference>
<keyword evidence="3" id="KW-1185">Reference proteome</keyword>
<dbReference type="PANTHER" id="PTHR43464:SF82">
    <property type="entry name" value="METHYLTRANSFERASE DOMAIN-CONTAINING PROTEIN"/>
    <property type="match status" value="1"/>
</dbReference>
<dbReference type="GO" id="GO:0008168">
    <property type="term" value="F:methyltransferase activity"/>
    <property type="evidence" value="ECO:0007669"/>
    <property type="project" value="UniProtKB-KW"/>
</dbReference>
<dbReference type="InterPro" id="IPR029063">
    <property type="entry name" value="SAM-dependent_MTases_sf"/>
</dbReference>
<evidence type="ECO:0000313" key="2">
    <source>
        <dbReference type="EMBL" id="MDN4475043.1"/>
    </source>
</evidence>
<dbReference type="RefSeq" id="WP_301131504.1">
    <property type="nucleotide sequence ID" value="NZ_JAUHPW010000002.1"/>
</dbReference>
<comment type="caution">
    <text evidence="2">The sequence shown here is derived from an EMBL/GenBank/DDBJ whole genome shotgun (WGS) entry which is preliminary data.</text>
</comment>
<keyword evidence="2" id="KW-0808">Transferase</keyword>
<dbReference type="EMBL" id="JAUHPW010000002">
    <property type="protein sequence ID" value="MDN4475043.1"/>
    <property type="molecule type" value="Genomic_DNA"/>
</dbReference>
<keyword evidence="2" id="KW-0489">Methyltransferase</keyword>
<sequence>MPPEAVDGVDVGWEGARAANLANWDDRVPLHVEAYGLEAFTADPAHLSSVVRHDLPVLERHLDGGTLAGLDVCHLQCHIGTDTVSLARAGARVVGVDFSAPALAAAARLAAAIGIDARWVEGDVLEARALVDAALGEDRTFDVVYTSIGTIGWLSDLTAWARQIAALLAPGGVLYFRDGHPMLGTIDEDRDELVARYRYFSDGRALQWDDDATYVGDGRVEATRTYEWAHPVSEIVTALLEAGLAIEAMDEGRTLPWRFSERMVELPDGDFAWPGGEAEIVPCTLTIVARKSRTPSDSQ</sequence>
<dbReference type="InterPro" id="IPR013217">
    <property type="entry name" value="Methyltransf_12"/>
</dbReference>
<dbReference type="EC" id="2.1.-.-" evidence="2"/>